<name>A0ABV0T6H1_9TELE</name>
<proteinExistence type="predicted"/>
<accession>A0ABV0T6H1</accession>
<sequence>MRRNSSKGFNLQKPFFCCWAVRLNTVPKLFTTSGSGSTPPPAKTKHPPHLSETTQTPDIRNTTMPPQTGRDVVLTAVLVPVAVMVLTALILTVACACHWRNKKKSAEGTYDIPYWDRTVWWKSMKQLLPSKMVDTEDSVRYSTPEVGQLTGRSAVPRLHA</sequence>
<feature type="non-terminal residue" evidence="3">
    <location>
        <position position="160"/>
    </location>
</feature>
<dbReference type="Proteomes" id="UP001482620">
    <property type="component" value="Unassembled WGS sequence"/>
</dbReference>
<feature type="compositionally biased region" description="Polar residues" evidence="1">
    <location>
        <begin position="51"/>
        <end position="66"/>
    </location>
</feature>
<dbReference type="EMBL" id="JAHRIQ010019012">
    <property type="protein sequence ID" value="MEQ2227318.1"/>
    <property type="molecule type" value="Genomic_DNA"/>
</dbReference>
<keyword evidence="4" id="KW-1185">Reference proteome</keyword>
<keyword evidence="2" id="KW-1133">Transmembrane helix</keyword>
<evidence type="ECO:0000256" key="2">
    <source>
        <dbReference type="SAM" id="Phobius"/>
    </source>
</evidence>
<reference evidence="3 4" key="1">
    <citation type="submission" date="2021-06" db="EMBL/GenBank/DDBJ databases">
        <authorList>
            <person name="Palmer J.M."/>
        </authorList>
    </citation>
    <scope>NUCLEOTIDE SEQUENCE [LARGE SCALE GENOMIC DNA]</scope>
    <source>
        <strain evidence="4">if_2019</strain>
        <tissue evidence="3">Muscle</tissue>
    </source>
</reference>
<evidence type="ECO:0000256" key="1">
    <source>
        <dbReference type="SAM" id="MobiDB-lite"/>
    </source>
</evidence>
<comment type="caution">
    <text evidence="3">The sequence shown here is derived from an EMBL/GenBank/DDBJ whole genome shotgun (WGS) entry which is preliminary data.</text>
</comment>
<protein>
    <submittedName>
        <fullName evidence="3">Uncharacterized protein</fullName>
    </submittedName>
</protein>
<feature type="region of interest" description="Disordered" evidence="1">
    <location>
        <begin position="31"/>
        <end position="67"/>
    </location>
</feature>
<evidence type="ECO:0000313" key="4">
    <source>
        <dbReference type="Proteomes" id="UP001482620"/>
    </source>
</evidence>
<organism evidence="3 4">
    <name type="scientific">Ilyodon furcidens</name>
    <name type="common">goldbreast splitfin</name>
    <dbReference type="NCBI Taxonomy" id="33524"/>
    <lineage>
        <taxon>Eukaryota</taxon>
        <taxon>Metazoa</taxon>
        <taxon>Chordata</taxon>
        <taxon>Craniata</taxon>
        <taxon>Vertebrata</taxon>
        <taxon>Euteleostomi</taxon>
        <taxon>Actinopterygii</taxon>
        <taxon>Neopterygii</taxon>
        <taxon>Teleostei</taxon>
        <taxon>Neoteleostei</taxon>
        <taxon>Acanthomorphata</taxon>
        <taxon>Ovalentaria</taxon>
        <taxon>Atherinomorphae</taxon>
        <taxon>Cyprinodontiformes</taxon>
        <taxon>Goodeidae</taxon>
        <taxon>Ilyodon</taxon>
    </lineage>
</organism>
<keyword evidence="2" id="KW-0812">Transmembrane</keyword>
<feature type="transmembrane region" description="Helical" evidence="2">
    <location>
        <begin position="72"/>
        <end position="97"/>
    </location>
</feature>
<gene>
    <name evidence="3" type="ORF">ILYODFUR_036461</name>
</gene>
<evidence type="ECO:0000313" key="3">
    <source>
        <dbReference type="EMBL" id="MEQ2227318.1"/>
    </source>
</evidence>
<keyword evidence="2" id="KW-0472">Membrane</keyword>